<evidence type="ECO:0000313" key="2">
    <source>
        <dbReference type="WBParaSite" id="PS1159_v2.g6543.t1"/>
    </source>
</evidence>
<evidence type="ECO:0000313" key="1">
    <source>
        <dbReference type="Proteomes" id="UP000887580"/>
    </source>
</evidence>
<reference evidence="2" key="1">
    <citation type="submission" date="2022-11" db="UniProtKB">
        <authorList>
            <consortium name="WormBaseParasite"/>
        </authorList>
    </citation>
    <scope>IDENTIFICATION</scope>
</reference>
<organism evidence="1 2">
    <name type="scientific">Panagrolaimus sp. PS1159</name>
    <dbReference type="NCBI Taxonomy" id="55785"/>
    <lineage>
        <taxon>Eukaryota</taxon>
        <taxon>Metazoa</taxon>
        <taxon>Ecdysozoa</taxon>
        <taxon>Nematoda</taxon>
        <taxon>Chromadorea</taxon>
        <taxon>Rhabditida</taxon>
        <taxon>Tylenchina</taxon>
        <taxon>Panagrolaimomorpha</taxon>
        <taxon>Panagrolaimoidea</taxon>
        <taxon>Panagrolaimidae</taxon>
        <taxon>Panagrolaimus</taxon>
    </lineage>
</organism>
<name>A0AC35GMA1_9BILA</name>
<accession>A0AC35GMA1</accession>
<proteinExistence type="predicted"/>
<protein>
    <submittedName>
        <fullName evidence="2">G protein-coupled receptor</fullName>
    </submittedName>
</protein>
<dbReference type="Proteomes" id="UP000887580">
    <property type="component" value="Unplaced"/>
</dbReference>
<dbReference type="WBParaSite" id="PS1159_v2.g6543.t1">
    <property type="protein sequence ID" value="PS1159_v2.g6543.t1"/>
    <property type="gene ID" value="PS1159_v2.g6543"/>
</dbReference>
<sequence length="160" mass="18090">MNKVNLEFAIYVFVVVFEILFVYLVAVICGIKIIRKLQTLKASISKAHLKIHKQFIFALAAQMTIPLIFLVIPITFLLIVVAVGNGDISELSQWVLQFFGLHSTGNAIAIMIIFKPYRSRIIQWIKNIKRFVLRQPLAAVENLAPLSQITSSGIIQPRNE</sequence>